<evidence type="ECO:0000256" key="1">
    <source>
        <dbReference type="ARBA" id="ARBA00006394"/>
    </source>
</evidence>
<feature type="active site" description="Proton acceptor" evidence="8">
    <location>
        <position position="213"/>
    </location>
</feature>
<dbReference type="InterPro" id="IPR006252">
    <property type="entry name" value="Malate_synthA"/>
</dbReference>
<dbReference type="GO" id="GO:0005737">
    <property type="term" value="C:cytoplasm"/>
    <property type="evidence" value="ECO:0007669"/>
    <property type="project" value="TreeGrafter"/>
</dbReference>
<dbReference type="SUPFAM" id="SSF51645">
    <property type="entry name" value="Malate synthase G"/>
    <property type="match status" value="1"/>
</dbReference>
<dbReference type="InterPro" id="IPR001465">
    <property type="entry name" value="Malate_synthase_TIM"/>
</dbReference>
<keyword evidence="4 9" id="KW-0816">Tricarboxylic acid cycle</keyword>
<dbReference type="PROSITE" id="PS00510">
    <property type="entry name" value="MALATE_SYNTHASE"/>
    <property type="match status" value="1"/>
</dbReference>
<dbReference type="GO" id="GO:0006099">
    <property type="term" value="P:tricarboxylic acid cycle"/>
    <property type="evidence" value="ECO:0007669"/>
    <property type="project" value="UniProtKB-KW"/>
</dbReference>
<feature type="domain" description="Malate synthase TIM barrel" evidence="10">
    <location>
        <begin position="209"/>
        <end position="456"/>
    </location>
</feature>
<dbReference type="NCBIfam" id="TIGR01344">
    <property type="entry name" value="malate_syn_A"/>
    <property type="match status" value="1"/>
</dbReference>
<dbReference type="PANTHER" id="PTHR42902">
    <property type="entry name" value="MALATE SYNTHASE"/>
    <property type="match status" value="1"/>
</dbReference>
<keyword evidence="14" id="KW-1185">Reference proteome</keyword>
<dbReference type="FunFam" id="3.20.20.360:FF:000001">
    <property type="entry name" value="Malate synthase"/>
    <property type="match status" value="1"/>
</dbReference>
<evidence type="ECO:0000256" key="6">
    <source>
        <dbReference type="ARBA" id="ARBA00047918"/>
    </source>
</evidence>
<dbReference type="PANTHER" id="PTHR42902:SF1">
    <property type="entry name" value="MALATE SYNTHASE 1-RELATED"/>
    <property type="match status" value="1"/>
</dbReference>
<evidence type="ECO:0000259" key="10">
    <source>
        <dbReference type="Pfam" id="PF01274"/>
    </source>
</evidence>
<evidence type="ECO:0000256" key="8">
    <source>
        <dbReference type="PIRSR" id="PIRSR601465-50"/>
    </source>
</evidence>
<protein>
    <recommendedName>
        <fullName evidence="7 9">Malate synthase</fullName>
        <ecNumber evidence="2 9">2.3.3.9</ecNumber>
    </recommendedName>
</protein>
<keyword evidence="13" id="KW-0012">Acyltransferase</keyword>
<sequence length="590" mass="66128">MTTTTLTSGRHHAAPALHHTDEPVDTAAHTPLPHDVSTQALPVVAPAGAAPVVTVHGPVTDRQAEILTEDALAFLGRLHRVAEDRRRRLLEEREFTRQRITEGWDPHFLRATKRVREDDSWRVAPLAPGLKDRRVEITGPVDRKMTVNALNSGASGWLADFEDSSTPSWERMLDGQVNLYDAIRGQIDFTSPEGKEYRLRGAELTDRPTIIVRPRGWHLTDDHLRVDGEPMAGGLVDFGLYFFHNAAELVRRGHGPYFYLPKLESHLEARLWNCVFVAAQDALGIPQGTIRATVLIETITAAFQMEEILYQLRNHAAGLNAGRWDYIFSLIKNYRDRGPAYVLPDRAEVTMTQPMMRSYTEQLVRACHRRGASAIGGMSAVIPDRRDQAANEVAFAKVREDKTREARDGFDGSWVAHPDLVPVAREVFDEVLGEAPNQIRTRRREDVEPDEAGLLDVAATTGSVTEAGVRRNIEVGMRYIESWLRGQGAAAIHGLMEDAATAEISRSQVWQWAHNRTAVALEDGGTRTASREWMEQLVREEHARILAGPLPEGHRFEDARRVFCESALPPEYPAFLTLGAYRRHFSAERA</sequence>
<dbReference type="Pfam" id="PF01274">
    <property type="entry name" value="MS_TIM-barrel"/>
    <property type="match status" value="1"/>
</dbReference>
<dbReference type="EMBL" id="JACHMW010000001">
    <property type="protein sequence ID" value="MBB5849213.1"/>
    <property type="molecule type" value="Genomic_DNA"/>
</dbReference>
<evidence type="ECO:0000256" key="7">
    <source>
        <dbReference type="ARBA" id="ARBA00068441"/>
    </source>
</evidence>
<dbReference type="RefSeq" id="WP_246416927.1">
    <property type="nucleotide sequence ID" value="NZ_BAABAG010000009.1"/>
</dbReference>
<dbReference type="Pfam" id="PF20656">
    <property type="entry name" value="MS_N"/>
    <property type="match status" value="1"/>
</dbReference>
<dbReference type="Gene3D" id="1.20.1220.12">
    <property type="entry name" value="Malate synthase, domain III"/>
    <property type="match status" value="1"/>
</dbReference>
<dbReference type="InterPro" id="IPR046363">
    <property type="entry name" value="MS_N_TIM-barrel_dom"/>
</dbReference>
<dbReference type="InterPro" id="IPR019830">
    <property type="entry name" value="Malate_synthase_CS"/>
</dbReference>
<dbReference type="FunFam" id="1.20.1220.12:FF:000001">
    <property type="entry name" value="Malate synthase"/>
    <property type="match status" value="1"/>
</dbReference>
<accession>A0A7W9JJR7</accession>
<dbReference type="CDD" id="cd00727">
    <property type="entry name" value="malate_synt_A"/>
    <property type="match status" value="1"/>
</dbReference>
<dbReference type="Pfam" id="PF20659">
    <property type="entry name" value="MS_C"/>
    <property type="match status" value="1"/>
</dbReference>
<keyword evidence="3 9" id="KW-0329">Glyoxylate bypass</keyword>
<reference evidence="13 14" key="1">
    <citation type="submission" date="2020-08" db="EMBL/GenBank/DDBJ databases">
        <title>Sequencing the genomes of 1000 actinobacteria strains.</title>
        <authorList>
            <person name="Klenk H.-P."/>
        </authorList>
    </citation>
    <scope>NUCLEOTIDE SEQUENCE [LARGE SCALE GENOMIC DNA]</scope>
    <source>
        <strain evidence="13 14">DSM 17945</strain>
    </source>
</reference>
<comment type="similarity">
    <text evidence="1 9">Belongs to the malate synthase family.</text>
</comment>
<feature type="domain" description="Malate synthase N-terminal" evidence="11">
    <location>
        <begin position="53"/>
        <end position="113"/>
    </location>
</feature>
<evidence type="ECO:0000256" key="5">
    <source>
        <dbReference type="ARBA" id="ARBA00022679"/>
    </source>
</evidence>
<dbReference type="EC" id="2.3.3.9" evidence="2 9"/>
<comment type="caution">
    <text evidence="13">The sequence shown here is derived from an EMBL/GenBank/DDBJ whole genome shotgun (WGS) entry which is preliminary data.</text>
</comment>
<comment type="catalytic activity">
    <reaction evidence="6 9">
        <text>glyoxylate + acetyl-CoA + H2O = (S)-malate + CoA + H(+)</text>
        <dbReference type="Rhea" id="RHEA:18181"/>
        <dbReference type="ChEBI" id="CHEBI:15377"/>
        <dbReference type="ChEBI" id="CHEBI:15378"/>
        <dbReference type="ChEBI" id="CHEBI:15589"/>
        <dbReference type="ChEBI" id="CHEBI:36655"/>
        <dbReference type="ChEBI" id="CHEBI:57287"/>
        <dbReference type="ChEBI" id="CHEBI:57288"/>
        <dbReference type="EC" id="2.3.3.9"/>
    </reaction>
</comment>
<dbReference type="UniPathway" id="UPA00703">
    <property type="reaction ID" value="UER00720"/>
</dbReference>
<evidence type="ECO:0000313" key="13">
    <source>
        <dbReference type="EMBL" id="MBB5849213.1"/>
    </source>
</evidence>
<proteinExistence type="inferred from homology"/>
<evidence type="ECO:0000256" key="2">
    <source>
        <dbReference type="ARBA" id="ARBA00012636"/>
    </source>
</evidence>
<evidence type="ECO:0000256" key="9">
    <source>
        <dbReference type="RuleBase" id="RU000555"/>
    </source>
</evidence>
<evidence type="ECO:0000259" key="12">
    <source>
        <dbReference type="Pfam" id="PF20659"/>
    </source>
</evidence>
<name>A0A7W9JJR7_9MICC</name>
<feature type="active site" description="Proton donor" evidence="8">
    <location>
        <position position="498"/>
    </location>
</feature>
<dbReference type="InterPro" id="IPR011076">
    <property type="entry name" value="Malate_synth_sf"/>
</dbReference>
<evidence type="ECO:0000313" key="14">
    <source>
        <dbReference type="Proteomes" id="UP000567246"/>
    </source>
</evidence>
<dbReference type="GO" id="GO:0006097">
    <property type="term" value="P:glyoxylate cycle"/>
    <property type="evidence" value="ECO:0007669"/>
    <property type="project" value="UniProtKB-UniPathway"/>
</dbReference>
<dbReference type="AlphaFoldDB" id="A0A7W9JJR7"/>
<dbReference type="InterPro" id="IPR044856">
    <property type="entry name" value="Malate_synth_C_sf"/>
</dbReference>
<feature type="domain" description="Malate synthase C-terminal" evidence="12">
    <location>
        <begin position="464"/>
        <end position="582"/>
    </location>
</feature>
<dbReference type="InterPro" id="IPR048355">
    <property type="entry name" value="MS_C"/>
</dbReference>
<evidence type="ECO:0000256" key="4">
    <source>
        <dbReference type="ARBA" id="ARBA00022532"/>
    </source>
</evidence>
<dbReference type="Gene3D" id="3.20.20.360">
    <property type="entry name" value="Malate synthase, domain 3"/>
    <property type="match status" value="1"/>
</dbReference>
<comment type="pathway">
    <text evidence="9">Carbohydrate metabolism; glyoxylate cycle; (S)-malate from isocitrate: step 2/2.</text>
</comment>
<evidence type="ECO:0000256" key="3">
    <source>
        <dbReference type="ARBA" id="ARBA00022435"/>
    </source>
</evidence>
<dbReference type="InterPro" id="IPR048356">
    <property type="entry name" value="MS_N"/>
</dbReference>
<keyword evidence="5 9" id="KW-0808">Transferase</keyword>
<dbReference type="Proteomes" id="UP000567246">
    <property type="component" value="Unassembled WGS sequence"/>
</dbReference>
<gene>
    <name evidence="13" type="ORF">HDA33_001777</name>
</gene>
<organism evidence="13 14">
    <name type="scientific">Micrococcus endophyticus</name>
    <dbReference type="NCBI Taxonomy" id="455343"/>
    <lineage>
        <taxon>Bacteria</taxon>
        <taxon>Bacillati</taxon>
        <taxon>Actinomycetota</taxon>
        <taxon>Actinomycetes</taxon>
        <taxon>Micrococcales</taxon>
        <taxon>Micrococcaceae</taxon>
        <taxon>Micrococcus</taxon>
    </lineage>
</organism>
<evidence type="ECO:0000259" key="11">
    <source>
        <dbReference type="Pfam" id="PF20656"/>
    </source>
</evidence>
<dbReference type="GO" id="GO:0004474">
    <property type="term" value="F:malate synthase activity"/>
    <property type="evidence" value="ECO:0007669"/>
    <property type="project" value="UniProtKB-EC"/>
</dbReference>